<evidence type="ECO:0000313" key="2">
    <source>
        <dbReference type="EMBL" id="MER7179058.1"/>
    </source>
</evidence>
<dbReference type="Gene3D" id="3.30.450.180">
    <property type="match status" value="1"/>
</dbReference>
<dbReference type="Proteomes" id="UP001474181">
    <property type="component" value="Unassembled WGS sequence"/>
</dbReference>
<dbReference type="PANTHER" id="PTHR35010:SF2">
    <property type="entry name" value="BLL4672 PROTEIN"/>
    <property type="match status" value="1"/>
</dbReference>
<gene>
    <name evidence="2" type="ORF">ABT404_06165</name>
</gene>
<evidence type="ECO:0000313" key="3">
    <source>
        <dbReference type="Proteomes" id="UP001474181"/>
    </source>
</evidence>
<dbReference type="Gene3D" id="1.10.260.40">
    <property type="entry name" value="lambda repressor-like DNA-binding domains"/>
    <property type="match status" value="1"/>
</dbReference>
<reference evidence="2 3" key="1">
    <citation type="submission" date="2024-06" db="EMBL/GenBank/DDBJ databases">
        <title>The Natural Products Discovery Center: Release of the First 8490 Sequenced Strains for Exploring Actinobacteria Biosynthetic Diversity.</title>
        <authorList>
            <person name="Kalkreuter E."/>
            <person name="Kautsar S.A."/>
            <person name="Yang D."/>
            <person name="Bader C.D."/>
            <person name="Teijaro C.N."/>
            <person name="Fluegel L."/>
            <person name="Davis C.M."/>
            <person name="Simpson J.R."/>
            <person name="Lauterbach L."/>
            <person name="Steele A.D."/>
            <person name="Gui C."/>
            <person name="Meng S."/>
            <person name="Li G."/>
            <person name="Viehrig K."/>
            <person name="Ye F."/>
            <person name="Su P."/>
            <person name="Kiefer A.F."/>
            <person name="Nichols A."/>
            <person name="Cepeda A.J."/>
            <person name="Yan W."/>
            <person name="Fan B."/>
            <person name="Jiang Y."/>
            <person name="Adhikari A."/>
            <person name="Zheng C.-J."/>
            <person name="Schuster L."/>
            <person name="Cowan T.M."/>
            <person name="Smanski M.J."/>
            <person name="Chevrette M.G."/>
            <person name="De Carvalho L.P.S."/>
            <person name="Shen B."/>
        </authorList>
    </citation>
    <scope>NUCLEOTIDE SEQUENCE [LARGE SCALE GENOMIC DNA]</scope>
    <source>
        <strain evidence="2 3">NPDC000234</strain>
    </source>
</reference>
<dbReference type="PROSITE" id="PS50943">
    <property type="entry name" value="HTH_CROC1"/>
    <property type="match status" value="1"/>
</dbReference>
<dbReference type="RefSeq" id="WP_350777924.1">
    <property type="nucleotide sequence ID" value="NZ_JBEPEK010000028.1"/>
</dbReference>
<dbReference type="SMART" id="SM00530">
    <property type="entry name" value="HTH_XRE"/>
    <property type="match status" value="1"/>
</dbReference>
<comment type="caution">
    <text evidence="2">The sequence shown here is derived from an EMBL/GenBank/DDBJ whole genome shotgun (WGS) entry which is preliminary data.</text>
</comment>
<dbReference type="InterPro" id="IPR041413">
    <property type="entry name" value="MLTR_LBD"/>
</dbReference>
<dbReference type="Pfam" id="PF13560">
    <property type="entry name" value="HTH_31"/>
    <property type="match status" value="1"/>
</dbReference>
<organism evidence="2 3">
    <name type="scientific">Streptomyces hyaluromycini</name>
    <dbReference type="NCBI Taxonomy" id="1377993"/>
    <lineage>
        <taxon>Bacteria</taxon>
        <taxon>Bacillati</taxon>
        <taxon>Actinomycetota</taxon>
        <taxon>Actinomycetes</taxon>
        <taxon>Kitasatosporales</taxon>
        <taxon>Streptomycetaceae</taxon>
        <taxon>Streptomyces</taxon>
    </lineage>
</organism>
<dbReference type="CDD" id="cd00093">
    <property type="entry name" value="HTH_XRE"/>
    <property type="match status" value="1"/>
</dbReference>
<dbReference type="InterPro" id="IPR001387">
    <property type="entry name" value="Cro/C1-type_HTH"/>
</dbReference>
<protein>
    <submittedName>
        <fullName evidence="2">Helix-turn-helix transcriptional regulator</fullName>
    </submittedName>
</protein>
<name>A0ABV1WQC6_9ACTN</name>
<dbReference type="InterPro" id="IPR010982">
    <property type="entry name" value="Lambda_DNA-bd_dom_sf"/>
</dbReference>
<dbReference type="SUPFAM" id="SSF47413">
    <property type="entry name" value="lambda repressor-like DNA-binding domains"/>
    <property type="match status" value="1"/>
</dbReference>
<dbReference type="Pfam" id="PF17765">
    <property type="entry name" value="MLTR_LBD"/>
    <property type="match status" value="1"/>
</dbReference>
<evidence type="ECO:0000259" key="1">
    <source>
        <dbReference type="PROSITE" id="PS50943"/>
    </source>
</evidence>
<sequence>MDQSGLATFLRRRREALQPDDVGVPPGQRRRTPGLRREEVAALCGMSTDYYSRLERGRGPQPSEQMITAIARGLRLTLDERDHLFVLAGHNAPARTTRDDHVNAGMMRILDRLEDTPAQVVTATGETIVQTPLAVALLGDQTRFTGLARSIIYRWFTDPNERTNYVPDDHPTHSRVYVAQLRTVASREGRGSHAAALADRLCAESSEFAQLWTQHEVGISYTNRKRILHPQVGVISLHCQTLVDPDQAQSLLVFTATPGTEDHDKLRLLSVVGSQRLGASTTAASG</sequence>
<accession>A0ABV1WQC6</accession>
<keyword evidence="3" id="KW-1185">Reference proteome</keyword>
<proteinExistence type="predicted"/>
<dbReference type="PANTHER" id="PTHR35010">
    <property type="entry name" value="BLL4672 PROTEIN-RELATED"/>
    <property type="match status" value="1"/>
</dbReference>
<dbReference type="EMBL" id="JBEPEK010000028">
    <property type="protein sequence ID" value="MER7179058.1"/>
    <property type="molecule type" value="Genomic_DNA"/>
</dbReference>
<feature type="domain" description="HTH cro/C1-type" evidence="1">
    <location>
        <begin position="34"/>
        <end position="81"/>
    </location>
</feature>